<sequence>MAKRKTQSKAAVQGSRSLLQSYLNLPAGTRLRLSLGFFAFAGEDAFKPGNDRVLGLHNTGSRGWGSSDCE</sequence>
<dbReference type="AlphaFoldDB" id="A0A9P8AY99"/>
<proteinExistence type="predicted"/>
<reference evidence="1" key="1">
    <citation type="submission" date="2020-11" db="EMBL/GenBank/DDBJ databases">
        <title>Adaptations for nitrogen fixation in a non-lichenized fungal sporocarp promotes dispersal by wood-feeding termites.</title>
        <authorList>
            <consortium name="DOE Joint Genome Institute"/>
            <person name="Koch R.A."/>
            <person name="Yoon G."/>
            <person name="Arayal U."/>
            <person name="Lail K."/>
            <person name="Amirebrahimi M."/>
            <person name="Labutti K."/>
            <person name="Lipzen A."/>
            <person name="Riley R."/>
            <person name="Barry K."/>
            <person name="Henrissat B."/>
            <person name="Grigoriev I.V."/>
            <person name="Herr J.R."/>
            <person name="Aime M.C."/>
        </authorList>
    </citation>
    <scope>NUCLEOTIDE SEQUENCE</scope>
    <source>
        <strain evidence="1">MCA 3950</strain>
    </source>
</reference>
<dbReference type="RefSeq" id="XP_043045755.1">
    <property type="nucleotide sequence ID" value="XM_043176600.1"/>
</dbReference>
<accession>A0A9P8AY99</accession>
<evidence type="ECO:0000313" key="1">
    <source>
        <dbReference type="EMBL" id="KAG7452255.1"/>
    </source>
</evidence>
<organism evidence="1 2">
    <name type="scientific">Guyanagaster necrorhizus</name>
    <dbReference type="NCBI Taxonomy" id="856835"/>
    <lineage>
        <taxon>Eukaryota</taxon>
        <taxon>Fungi</taxon>
        <taxon>Dikarya</taxon>
        <taxon>Basidiomycota</taxon>
        <taxon>Agaricomycotina</taxon>
        <taxon>Agaricomycetes</taxon>
        <taxon>Agaricomycetidae</taxon>
        <taxon>Agaricales</taxon>
        <taxon>Marasmiineae</taxon>
        <taxon>Physalacriaceae</taxon>
        <taxon>Guyanagaster</taxon>
    </lineage>
</organism>
<dbReference type="EMBL" id="MU250524">
    <property type="protein sequence ID" value="KAG7452255.1"/>
    <property type="molecule type" value="Genomic_DNA"/>
</dbReference>
<dbReference type="GeneID" id="66098887"/>
<keyword evidence="2" id="KW-1185">Reference proteome</keyword>
<protein>
    <submittedName>
        <fullName evidence="1">Uncharacterized protein</fullName>
    </submittedName>
</protein>
<dbReference type="Proteomes" id="UP000812287">
    <property type="component" value="Unassembled WGS sequence"/>
</dbReference>
<name>A0A9P8AY99_9AGAR</name>
<gene>
    <name evidence="1" type="ORF">BT62DRAFT_1000006</name>
</gene>
<comment type="caution">
    <text evidence="1">The sequence shown here is derived from an EMBL/GenBank/DDBJ whole genome shotgun (WGS) entry which is preliminary data.</text>
</comment>
<dbReference type="OrthoDB" id="2555959at2759"/>
<evidence type="ECO:0000313" key="2">
    <source>
        <dbReference type="Proteomes" id="UP000812287"/>
    </source>
</evidence>